<evidence type="ECO:0000256" key="5">
    <source>
        <dbReference type="ARBA" id="ARBA00023136"/>
    </source>
</evidence>
<dbReference type="SMR" id="A0A482X2S2"/>
<name>A0A482X2S2_LAOST</name>
<comment type="similarity">
    <text evidence="2 6">Belongs to the tetraspanin (TM4SF) family.</text>
</comment>
<dbReference type="PANTHER" id="PTHR19282:SF551">
    <property type="entry name" value="RE08073P-RELATED"/>
    <property type="match status" value="1"/>
</dbReference>
<reference evidence="7 8" key="1">
    <citation type="journal article" date="2017" name="Gigascience">
        <title>Genome sequence of the small brown planthopper, Laodelphax striatellus.</title>
        <authorList>
            <person name="Zhu J."/>
            <person name="Jiang F."/>
            <person name="Wang X."/>
            <person name="Yang P."/>
            <person name="Bao Y."/>
            <person name="Zhao W."/>
            <person name="Wang W."/>
            <person name="Lu H."/>
            <person name="Wang Q."/>
            <person name="Cui N."/>
            <person name="Li J."/>
            <person name="Chen X."/>
            <person name="Luo L."/>
            <person name="Yu J."/>
            <person name="Kang L."/>
            <person name="Cui F."/>
        </authorList>
    </citation>
    <scope>NUCLEOTIDE SEQUENCE [LARGE SCALE GENOMIC DNA]</scope>
    <source>
        <strain evidence="7">Lst14</strain>
    </source>
</reference>
<accession>A0A482X2S2</accession>
<dbReference type="InterPro" id="IPR018503">
    <property type="entry name" value="Tetraspanin_CS"/>
</dbReference>
<evidence type="ECO:0000313" key="7">
    <source>
        <dbReference type="EMBL" id="RZF40013.1"/>
    </source>
</evidence>
<dbReference type="EMBL" id="QKKF02019433">
    <property type="protein sequence ID" value="RZF40013.1"/>
    <property type="molecule type" value="Genomic_DNA"/>
</dbReference>
<dbReference type="PIRSF" id="PIRSF002419">
    <property type="entry name" value="Tetraspanin"/>
    <property type="match status" value="1"/>
</dbReference>
<comment type="subcellular location">
    <subcellularLocation>
        <location evidence="1 6">Membrane</location>
        <topology evidence="1 6">Multi-pass membrane protein</topology>
    </subcellularLocation>
</comment>
<dbReference type="Gene3D" id="1.10.1450.10">
    <property type="entry name" value="Tetraspanin"/>
    <property type="match status" value="1"/>
</dbReference>
<proteinExistence type="inferred from homology"/>
<dbReference type="InterPro" id="IPR018499">
    <property type="entry name" value="Tetraspanin/Peripherin"/>
</dbReference>
<keyword evidence="3 6" id="KW-0812">Transmembrane</keyword>
<protein>
    <recommendedName>
        <fullName evidence="6">Tetraspanin</fullName>
    </recommendedName>
</protein>
<dbReference type="OrthoDB" id="10016273at2759"/>
<dbReference type="InParanoid" id="A0A482X2S2"/>
<dbReference type="GO" id="GO:0005886">
    <property type="term" value="C:plasma membrane"/>
    <property type="evidence" value="ECO:0007669"/>
    <property type="project" value="TreeGrafter"/>
</dbReference>
<gene>
    <name evidence="7" type="ORF">LSTR_LSTR002416</name>
</gene>
<dbReference type="InterPro" id="IPR008952">
    <property type="entry name" value="Tetraspanin_EC2_sf"/>
</dbReference>
<organism evidence="7 8">
    <name type="scientific">Laodelphax striatellus</name>
    <name type="common">Small brown planthopper</name>
    <name type="synonym">Delphax striatella</name>
    <dbReference type="NCBI Taxonomy" id="195883"/>
    <lineage>
        <taxon>Eukaryota</taxon>
        <taxon>Metazoa</taxon>
        <taxon>Ecdysozoa</taxon>
        <taxon>Arthropoda</taxon>
        <taxon>Hexapoda</taxon>
        <taxon>Insecta</taxon>
        <taxon>Pterygota</taxon>
        <taxon>Neoptera</taxon>
        <taxon>Paraneoptera</taxon>
        <taxon>Hemiptera</taxon>
        <taxon>Auchenorrhyncha</taxon>
        <taxon>Fulgoroidea</taxon>
        <taxon>Delphacidae</taxon>
        <taxon>Criomorphinae</taxon>
        <taxon>Laodelphax</taxon>
    </lineage>
</organism>
<evidence type="ECO:0000256" key="2">
    <source>
        <dbReference type="ARBA" id="ARBA00006840"/>
    </source>
</evidence>
<dbReference type="SUPFAM" id="SSF48652">
    <property type="entry name" value="Tetraspanin"/>
    <property type="match status" value="1"/>
</dbReference>
<keyword evidence="8" id="KW-1185">Reference proteome</keyword>
<dbReference type="PRINTS" id="PR00259">
    <property type="entry name" value="TMFOUR"/>
</dbReference>
<evidence type="ECO:0000256" key="3">
    <source>
        <dbReference type="ARBA" id="ARBA00022692"/>
    </source>
</evidence>
<keyword evidence="4 6" id="KW-1133">Transmembrane helix</keyword>
<dbReference type="PROSITE" id="PS00421">
    <property type="entry name" value="TM4_1"/>
    <property type="match status" value="1"/>
</dbReference>
<feature type="transmembrane region" description="Helical" evidence="6">
    <location>
        <begin position="57"/>
        <end position="78"/>
    </location>
</feature>
<keyword evidence="5 6" id="KW-0472">Membrane</keyword>
<dbReference type="AlphaFoldDB" id="A0A482X2S2"/>
<dbReference type="STRING" id="195883.A0A482X2S2"/>
<feature type="transmembrane region" description="Helical" evidence="6">
    <location>
        <begin position="12"/>
        <end position="37"/>
    </location>
</feature>
<sequence length="266" mass="29370">MGLSGCYSCLKYLVFFINLIFWITGFTIIVLSLWMLIDPKFYVSMAQDESSYYSGVYLFLVIGILMFIVGFLGCCGTIRESQCMLVLFFCVLLIILVAEVSAAAWMYSNSEDLEKLVKDNVDVTVHQEYGVVPSRTETFDTIQQGLYCCGAKGPTDWLNSKYNNLGQHGVDLSISSPPLTYKIPLSCCAGDPQSAACQTATKATIAARVPEIIYQDGCSDRLVEKLKDYVSTFVLIGVIIAGCQILGLAFSLVVCCGIQQRNRYKA</sequence>
<evidence type="ECO:0000313" key="8">
    <source>
        <dbReference type="Proteomes" id="UP000291343"/>
    </source>
</evidence>
<evidence type="ECO:0000256" key="1">
    <source>
        <dbReference type="ARBA" id="ARBA00004141"/>
    </source>
</evidence>
<comment type="caution">
    <text evidence="7">The sequence shown here is derived from an EMBL/GenBank/DDBJ whole genome shotgun (WGS) entry which is preliminary data.</text>
</comment>
<dbReference type="PANTHER" id="PTHR19282">
    <property type="entry name" value="TETRASPANIN"/>
    <property type="match status" value="1"/>
</dbReference>
<evidence type="ECO:0000256" key="6">
    <source>
        <dbReference type="RuleBase" id="RU361218"/>
    </source>
</evidence>
<evidence type="ECO:0000256" key="4">
    <source>
        <dbReference type="ARBA" id="ARBA00022989"/>
    </source>
</evidence>
<dbReference type="Proteomes" id="UP000291343">
    <property type="component" value="Unassembled WGS sequence"/>
</dbReference>
<feature type="transmembrane region" description="Helical" evidence="6">
    <location>
        <begin position="85"/>
        <end position="107"/>
    </location>
</feature>
<dbReference type="Pfam" id="PF00335">
    <property type="entry name" value="Tetraspanin"/>
    <property type="match status" value="1"/>
</dbReference>
<dbReference type="InterPro" id="IPR000301">
    <property type="entry name" value="Tetraspanin_animals"/>
</dbReference>
<feature type="transmembrane region" description="Helical" evidence="6">
    <location>
        <begin position="229"/>
        <end position="258"/>
    </location>
</feature>
<dbReference type="FunCoup" id="A0A482X2S2">
    <property type="interactions" value="237"/>
</dbReference>